<dbReference type="AlphaFoldDB" id="A0A067C6W1"/>
<evidence type="ECO:0008006" key="4">
    <source>
        <dbReference type="Google" id="ProtNLM"/>
    </source>
</evidence>
<accession>A0A067C6W1</accession>
<evidence type="ECO:0000313" key="2">
    <source>
        <dbReference type="EMBL" id="KDO24905.1"/>
    </source>
</evidence>
<dbReference type="STRING" id="695850.A0A067C6W1"/>
<reference evidence="2 3" key="1">
    <citation type="journal article" date="2013" name="PLoS Genet.">
        <title>Distinctive expansion of potential virulence genes in the genome of the oomycete fish pathogen Saprolegnia parasitica.</title>
        <authorList>
            <person name="Jiang R.H."/>
            <person name="de Bruijn I."/>
            <person name="Haas B.J."/>
            <person name="Belmonte R."/>
            <person name="Lobach L."/>
            <person name="Christie J."/>
            <person name="van den Ackerveken G."/>
            <person name="Bottin A."/>
            <person name="Bulone V."/>
            <person name="Diaz-Moreno S.M."/>
            <person name="Dumas B."/>
            <person name="Fan L."/>
            <person name="Gaulin E."/>
            <person name="Govers F."/>
            <person name="Grenville-Briggs L.J."/>
            <person name="Horner N.R."/>
            <person name="Levin J.Z."/>
            <person name="Mammella M."/>
            <person name="Meijer H.J."/>
            <person name="Morris P."/>
            <person name="Nusbaum C."/>
            <person name="Oome S."/>
            <person name="Phillips A.J."/>
            <person name="van Rooyen D."/>
            <person name="Rzeszutek E."/>
            <person name="Saraiva M."/>
            <person name="Secombes C.J."/>
            <person name="Seidl M.F."/>
            <person name="Snel B."/>
            <person name="Stassen J.H."/>
            <person name="Sykes S."/>
            <person name="Tripathy S."/>
            <person name="van den Berg H."/>
            <person name="Vega-Arreguin J.C."/>
            <person name="Wawra S."/>
            <person name="Young S.K."/>
            <person name="Zeng Q."/>
            <person name="Dieguez-Uribeondo J."/>
            <person name="Russ C."/>
            <person name="Tyler B.M."/>
            <person name="van West P."/>
        </authorList>
    </citation>
    <scope>NUCLEOTIDE SEQUENCE [LARGE SCALE GENOMIC DNA]</scope>
    <source>
        <strain evidence="2 3">CBS 223.65</strain>
    </source>
</reference>
<dbReference type="OMA" id="PIESEWA"/>
<protein>
    <recommendedName>
        <fullName evidence="4">START domain-containing protein</fullName>
    </recommendedName>
</protein>
<dbReference type="GeneID" id="24131706"/>
<gene>
    <name evidence="2" type="ORF">SPRG_09549</name>
</gene>
<sequence>MAHSIAYGDDIFCQDIAVLVPTSGEASHDSPSSLSSGSETTKRRRPTALDELKYLRAKHDELSTQLEQLRAITSIVPVESQWASRAATQAQAAQQALHENAQLQGLLDDQMKLLATLQRAFTRRPKLCAYSAMASWKRASLGPTDRHATLARILDDHLGKLSTEYIRHDLHAHEASRERYVHVQLEDSEDGDEASLVLHMTVCHSWPVPFMELAALLWDMLTTPMPDEYGLSSTLNESFGTEMTYTHYVATTFPVHFPPIQGRIAARKYVESSRVVLVWRSILEDALMPWNPQQLVGNEASWMVVSDQGDGTCRLLTYAQMRPPMLPPNATDDSLSLPPGVFTECLLGHFQKGAGMFEALIQSKLAAVS</sequence>
<feature type="compositionally biased region" description="Low complexity" evidence="1">
    <location>
        <begin position="29"/>
        <end position="38"/>
    </location>
</feature>
<dbReference type="OrthoDB" id="73069at2759"/>
<dbReference type="Proteomes" id="UP000030745">
    <property type="component" value="Unassembled WGS sequence"/>
</dbReference>
<dbReference type="VEuPathDB" id="FungiDB:SPRG_09549"/>
<dbReference type="RefSeq" id="XP_012204365.1">
    <property type="nucleotide sequence ID" value="XM_012348975.1"/>
</dbReference>
<proteinExistence type="predicted"/>
<feature type="region of interest" description="Disordered" evidence="1">
    <location>
        <begin position="23"/>
        <end position="46"/>
    </location>
</feature>
<evidence type="ECO:0000256" key="1">
    <source>
        <dbReference type="SAM" id="MobiDB-lite"/>
    </source>
</evidence>
<evidence type="ECO:0000313" key="3">
    <source>
        <dbReference type="Proteomes" id="UP000030745"/>
    </source>
</evidence>
<name>A0A067C6W1_SAPPC</name>
<organism evidence="2 3">
    <name type="scientific">Saprolegnia parasitica (strain CBS 223.65)</name>
    <dbReference type="NCBI Taxonomy" id="695850"/>
    <lineage>
        <taxon>Eukaryota</taxon>
        <taxon>Sar</taxon>
        <taxon>Stramenopiles</taxon>
        <taxon>Oomycota</taxon>
        <taxon>Saprolegniomycetes</taxon>
        <taxon>Saprolegniales</taxon>
        <taxon>Saprolegniaceae</taxon>
        <taxon>Saprolegnia</taxon>
    </lineage>
</organism>
<keyword evidence="3" id="KW-1185">Reference proteome</keyword>
<dbReference type="EMBL" id="KK583237">
    <property type="protein sequence ID" value="KDO24905.1"/>
    <property type="molecule type" value="Genomic_DNA"/>
</dbReference>
<dbReference type="KEGG" id="spar:SPRG_09549"/>